<keyword evidence="1" id="KW-0812">Transmembrane</keyword>
<dbReference type="EMBL" id="CP018477">
    <property type="protein sequence ID" value="ASV76761.1"/>
    <property type="molecule type" value="Genomic_DNA"/>
</dbReference>
<keyword evidence="4" id="KW-1185">Reference proteome</keyword>
<gene>
    <name evidence="3" type="ORF">THTE_4160</name>
</gene>
<reference evidence="3 4" key="1">
    <citation type="journal article" name="Front. Microbiol.">
        <title>Sugar Metabolism of the First Thermophilic Planctomycete Thermogutta terrifontis: Comparative Genomic and Transcriptomic Approaches.</title>
        <authorList>
            <person name="Elcheninov A.G."/>
            <person name="Menzel P."/>
            <person name="Gudbergsdottir S.R."/>
            <person name="Slesarev A.I."/>
            <person name="Kadnikov V.V."/>
            <person name="Krogh A."/>
            <person name="Bonch-Osmolovskaya E.A."/>
            <person name="Peng X."/>
            <person name="Kublanov I.V."/>
        </authorList>
    </citation>
    <scope>NUCLEOTIDE SEQUENCE [LARGE SCALE GENOMIC DNA]</scope>
    <source>
        <strain evidence="3 4">R1</strain>
    </source>
</reference>
<dbReference type="KEGG" id="ttf:THTE_4160"/>
<dbReference type="PANTHER" id="PTHR30093:SF2">
    <property type="entry name" value="TYPE II SECRETION SYSTEM PROTEIN H"/>
    <property type="match status" value="1"/>
</dbReference>
<dbReference type="InterPro" id="IPR045584">
    <property type="entry name" value="Pilin-like"/>
</dbReference>
<accession>A0A286RLD4</accession>
<evidence type="ECO:0000313" key="3">
    <source>
        <dbReference type="EMBL" id="ASV76761.1"/>
    </source>
</evidence>
<dbReference type="PANTHER" id="PTHR30093">
    <property type="entry name" value="GENERAL SECRETION PATHWAY PROTEIN G"/>
    <property type="match status" value="1"/>
</dbReference>
<dbReference type="Gene3D" id="3.30.700.10">
    <property type="entry name" value="Glycoprotein, Type 4 Pilin"/>
    <property type="match status" value="1"/>
</dbReference>
<dbReference type="InterPro" id="IPR011453">
    <property type="entry name" value="DUF1559"/>
</dbReference>
<organism evidence="3 4">
    <name type="scientific">Thermogutta terrifontis</name>
    <dbReference type="NCBI Taxonomy" id="1331910"/>
    <lineage>
        <taxon>Bacteria</taxon>
        <taxon>Pseudomonadati</taxon>
        <taxon>Planctomycetota</taxon>
        <taxon>Planctomycetia</taxon>
        <taxon>Pirellulales</taxon>
        <taxon>Thermoguttaceae</taxon>
        <taxon>Thermogutta</taxon>
    </lineage>
</organism>
<evidence type="ECO:0000313" key="4">
    <source>
        <dbReference type="Proteomes" id="UP000215086"/>
    </source>
</evidence>
<name>A0A286RLD4_9BACT</name>
<protein>
    <recommendedName>
        <fullName evidence="2">DUF1559 domain-containing protein</fullName>
    </recommendedName>
</protein>
<dbReference type="PROSITE" id="PS00409">
    <property type="entry name" value="PROKAR_NTER_METHYL"/>
    <property type="match status" value="1"/>
</dbReference>
<dbReference type="Pfam" id="PF07963">
    <property type="entry name" value="N_methyl"/>
    <property type="match status" value="1"/>
</dbReference>
<dbReference type="NCBIfam" id="TIGR04294">
    <property type="entry name" value="pre_pil_HX9DG"/>
    <property type="match status" value="1"/>
</dbReference>
<evidence type="ECO:0000256" key="1">
    <source>
        <dbReference type="SAM" id="Phobius"/>
    </source>
</evidence>
<dbReference type="OrthoDB" id="269098at2"/>
<evidence type="ECO:0000259" key="2">
    <source>
        <dbReference type="Pfam" id="PF07596"/>
    </source>
</evidence>
<keyword evidence="1" id="KW-1133">Transmembrane helix</keyword>
<keyword evidence="1" id="KW-0472">Membrane</keyword>
<feature type="domain" description="DUF1559" evidence="2">
    <location>
        <begin position="36"/>
        <end position="300"/>
    </location>
</feature>
<dbReference type="Pfam" id="PF07596">
    <property type="entry name" value="SBP_bac_10"/>
    <property type="match status" value="1"/>
</dbReference>
<feature type="transmembrane region" description="Helical" evidence="1">
    <location>
        <begin position="12"/>
        <end position="35"/>
    </location>
</feature>
<dbReference type="RefSeq" id="WP_095416477.1">
    <property type="nucleotide sequence ID" value="NZ_CP018477.1"/>
</dbReference>
<dbReference type="Proteomes" id="UP000215086">
    <property type="component" value="Chromosome"/>
</dbReference>
<dbReference type="InterPro" id="IPR027558">
    <property type="entry name" value="Pre_pil_HX9DG_C"/>
</dbReference>
<dbReference type="SUPFAM" id="SSF54523">
    <property type="entry name" value="Pili subunits"/>
    <property type="match status" value="1"/>
</dbReference>
<proteinExistence type="predicted"/>
<dbReference type="InterPro" id="IPR012902">
    <property type="entry name" value="N_methyl_site"/>
</dbReference>
<sequence length="334" mass="36352">MLMVRSRARKGFTLVELLVVITIIGMLVAMLMPAVQMAREAGRRSQCMNNQKQLATALLNYESARRQFPGWVETLTLSNGSKLDVAWFVTLFPYIEQGPLYQQWIQGTLNITALPFAVCPSNPLESSPIVNGQLTQGPLEAAMVYVANAGWPGSMLNNNTQEGPADAVFLERGQVLLANGGQLKQINLDYLSSHDGASNTLALSENINARGIWAYSAPVAPGSFPSTSAYDPKWEYAVGFNWFDSPGTCRRINACLNGDSSGQTNPIANPELARASSRHPGVVNVAFCDGHVVTQRDNIDWLVLAQLMTPDNYKAGAAANWPQLRDSVYDSGNN</sequence>
<dbReference type="AlphaFoldDB" id="A0A286RLD4"/>
<dbReference type="NCBIfam" id="TIGR02532">
    <property type="entry name" value="IV_pilin_GFxxxE"/>
    <property type="match status" value="1"/>
</dbReference>